<keyword evidence="1" id="KW-0732">Signal</keyword>
<feature type="signal peptide" evidence="1">
    <location>
        <begin position="1"/>
        <end position="23"/>
    </location>
</feature>
<dbReference type="Proteomes" id="UP000001029">
    <property type="component" value="Chromosome"/>
</dbReference>
<sequence length="176" mass="18562">MKNIIVSLCFVLCLVFFAASSQAETITMVTILPKPAAAFVNLDVKKDSQFYQMELGKNTEMEVETKEINVENVFVGNSMQVATLDTTSEASFKTANVGGTLVVDGADGIAAKEIKFNAVTINNVALEKPAVKAAASDGKAYNDTSVSKAAATLAYQTIPAAPLNQASGTYRALVAQ</sequence>
<dbReference type="STRING" id="445932.Emin_0815"/>
<gene>
    <name evidence="2" type="ordered locus">Emin_0815</name>
</gene>
<dbReference type="EMBL" id="CP001055">
    <property type="protein sequence ID" value="ACC98370.1"/>
    <property type="molecule type" value="Genomic_DNA"/>
</dbReference>
<dbReference type="HOGENOM" id="CLU_1522851_0_0_0"/>
<evidence type="ECO:0000313" key="2">
    <source>
        <dbReference type="EMBL" id="ACC98370.1"/>
    </source>
</evidence>
<proteinExistence type="predicted"/>
<protein>
    <submittedName>
        <fullName evidence="2">Uncharacterized protein</fullName>
    </submittedName>
</protein>
<evidence type="ECO:0000313" key="3">
    <source>
        <dbReference type="Proteomes" id="UP000001029"/>
    </source>
</evidence>
<dbReference type="KEGG" id="emi:Emin_0815"/>
<accession>B2KCX4</accession>
<dbReference type="AlphaFoldDB" id="B2KCX4"/>
<organism evidence="2 3">
    <name type="scientific">Elusimicrobium minutum (strain Pei191)</name>
    <dbReference type="NCBI Taxonomy" id="445932"/>
    <lineage>
        <taxon>Bacteria</taxon>
        <taxon>Pseudomonadati</taxon>
        <taxon>Elusimicrobiota</taxon>
        <taxon>Elusimicrobia</taxon>
        <taxon>Elusimicrobiales</taxon>
        <taxon>Elusimicrobiaceae</taxon>
        <taxon>Elusimicrobium</taxon>
    </lineage>
</organism>
<dbReference type="RefSeq" id="WP_012414985.1">
    <property type="nucleotide sequence ID" value="NC_010644.1"/>
</dbReference>
<name>B2KCX4_ELUMP</name>
<keyword evidence="3" id="KW-1185">Reference proteome</keyword>
<feature type="chain" id="PRO_5002777754" evidence="1">
    <location>
        <begin position="24"/>
        <end position="176"/>
    </location>
</feature>
<evidence type="ECO:0000256" key="1">
    <source>
        <dbReference type="SAM" id="SignalP"/>
    </source>
</evidence>
<reference evidence="2 3" key="1">
    <citation type="journal article" date="2009" name="Appl. Environ. Microbiol.">
        <title>Genomic analysis of 'Elusimicrobium minutum,' the first cultivated representative of the phylum 'Elusimicrobia' (formerly termite group 1).</title>
        <authorList>
            <person name="Herlemann D.P.R."/>
            <person name="Geissinger O."/>
            <person name="Ikeda-Ohtsubo W."/>
            <person name="Kunin V."/>
            <person name="Sun H."/>
            <person name="Lapidus A."/>
            <person name="Hugenholtz P."/>
            <person name="Brune A."/>
        </authorList>
    </citation>
    <scope>NUCLEOTIDE SEQUENCE [LARGE SCALE GENOMIC DNA]</scope>
    <source>
        <strain evidence="2 3">Pei191</strain>
    </source>
</reference>